<evidence type="ECO:0000313" key="4">
    <source>
        <dbReference type="Proteomes" id="UP000800039"/>
    </source>
</evidence>
<feature type="transmembrane region" description="Helical" evidence="2">
    <location>
        <begin position="73"/>
        <end position="96"/>
    </location>
</feature>
<proteinExistence type="predicted"/>
<dbReference type="GeneID" id="63854025"/>
<dbReference type="Proteomes" id="UP000800039">
    <property type="component" value="Unassembled WGS sequence"/>
</dbReference>
<dbReference type="OrthoDB" id="5420247at2759"/>
<keyword evidence="2" id="KW-0812">Transmembrane</keyword>
<dbReference type="EMBL" id="ML976616">
    <property type="protein sequence ID" value="KAF1844581.1"/>
    <property type="molecule type" value="Genomic_DNA"/>
</dbReference>
<dbReference type="RefSeq" id="XP_040787144.1">
    <property type="nucleotide sequence ID" value="XM_040936775.1"/>
</dbReference>
<organism evidence="3 4">
    <name type="scientific">Cucurbitaria berberidis CBS 394.84</name>
    <dbReference type="NCBI Taxonomy" id="1168544"/>
    <lineage>
        <taxon>Eukaryota</taxon>
        <taxon>Fungi</taxon>
        <taxon>Dikarya</taxon>
        <taxon>Ascomycota</taxon>
        <taxon>Pezizomycotina</taxon>
        <taxon>Dothideomycetes</taxon>
        <taxon>Pleosporomycetidae</taxon>
        <taxon>Pleosporales</taxon>
        <taxon>Pleosporineae</taxon>
        <taxon>Cucurbitariaceae</taxon>
        <taxon>Cucurbitaria</taxon>
    </lineage>
</organism>
<evidence type="ECO:0000256" key="2">
    <source>
        <dbReference type="SAM" id="Phobius"/>
    </source>
</evidence>
<sequence length="411" mass="47351">MARGKVVEKPSNPDELILEAWAQGYLVGSLVIMSFITLANMRRGVLLHKLILLELILGLWQGFWLFFKSPVHAWWLSVAAILLNASWSLHNVIAWMKIKPFLSKPVSYIFIGTVILAQPYWVLEIYANFAYFHGVNDLFLRTRPWEALCRDPWWILTTLYLFWVIKTQYEMTVKEIVRISPRFAVMLLAMILSIIFIVLDILSVTKVIQLSGRTGINPFWKLAFVFKCLTDSVVLDDFKMALDRLRAFKISRLGSFSGDLSDSRSRNDNNLVATWEEMEREANVLQEVRSPDGDYIHPSNFVSKPKRARRPHKDSVVSPDHVHWRDSNAGLAPEDIVPSALEDNKPTTTTEHPTKPIQKKHQRHYVDDVESGDSEDMIAEIDYAEAMREVQRDSASSNRRTSHSPRRTTRN</sequence>
<feature type="transmembrane region" description="Helical" evidence="2">
    <location>
        <begin position="20"/>
        <end position="38"/>
    </location>
</feature>
<name>A0A9P4L721_9PLEO</name>
<protein>
    <submittedName>
        <fullName evidence="3">Uncharacterized protein</fullName>
    </submittedName>
</protein>
<gene>
    <name evidence="3" type="ORF">K460DRAFT_404870</name>
</gene>
<keyword evidence="4" id="KW-1185">Reference proteome</keyword>
<feature type="region of interest" description="Disordered" evidence="1">
    <location>
        <begin position="295"/>
        <end position="411"/>
    </location>
</feature>
<feature type="compositionally biased region" description="Acidic residues" evidence="1">
    <location>
        <begin position="368"/>
        <end position="383"/>
    </location>
</feature>
<reference evidence="3" key="1">
    <citation type="submission" date="2020-01" db="EMBL/GenBank/DDBJ databases">
        <authorList>
            <consortium name="DOE Joint Genome Institute"/>
            <person name="Haridas S."/>
            <person name="Albert R."/>
            <person name="Binder M."/>
            <person name="Bloem J."/>
            <person name="Labutti K."/>
            <person name="Salamov A."/>
            <person name="Andreopoulos B."/>
            <person name="Baker S.E."/>
            <person name="Barry K."/>
            <person name="Bills G."/>
            <person name="Bluhm B.H."/>
            <person name="Cannon C."/>
            <person name="Castanera R."/>
            <person name="Culley D.E."/>
            <person name="Daum C."/>
            <person name="Ezra D."/>
            <person name="Gonzalez J.B."/>
            <person name="Henrissat B."/>
            <person name="Kuo A."/>
            <person name="Liang C."/>
            <person name="Lipzen A."/>
            <person name="Lutzoni F."/>
            <person name="Magnuson J."/>
            <person name="Mondo S."/>
            <person name="Nolan M."/>
            <person name="Ohm R."/>
            <person name="Pangilinan J."/>
            <person name="Park H.-J."/>
            <person name="Ramirez L."/>
            <person name="Alfaro M."/>
            <person name="Sun H."/>
            <person name="Tritt A."/>
            <person name="Yoshinaga Y."/>
            <person name="Zwiers L.-H."/>
            <person name="Turgeon B.G."/>
            <person name="Goodwin S.B."/>
            <person name="Spatafora J.W."/>
            <person name="Crous P.W."/>
            <person name="Grigoriev I.V."/>
        </authorList>
    </citation>
    <scope>NUCLEOTIDE SEQUENCE</scope>
    <source>
        <strain evidence="3">CBS 394.84</strain>
    </source>
</reference>
<feature type="compositionally biased region" description="Basic residues" evidence="1">
    <location>
        <begin position="400"/>
        <end position="411"/>
    </location>
</feature>
<feature type="transmembrane region" description="Helical" evidence="2">
    <location>
        <begin position="183"/>
        <end position="204"/>
    </location>
</feature>
<evidence type="ECO:0000313" key="3">
    <source>
        <dbReference type="EMBL" id="KAF1844581.1"/>
    </source>
</evidence>
<accession>A0A9P4L721</accession>
<feature type="transmembrane region" description="Helical" evidence="2">
    <location>
        <begin position="108"/>
        <end position="132"/>
    </location>
</feature>
<dbReference type="PANTHER" id="PTHR42029:SF3">
    <property type="entry name" value="AN04G07800"/>
    <property type="match status" value="1"/>
</dbReference>
<dbReference type="PANTHER" id="PTHR42029">
    <property type="entry name" value="AN04G07800"/>
    <property type="match status" value="1"/>
</dbReference>
<feature type="transmembrane region" description="Helical" evidence="2">
    <location>
        <begin position="152"/>
        <end position="171"/>
    </location>
</feature>
<keyword evidence="2" id="KW-0472">Membrane</keyword>
<dbReference type="AlphaFoldDB" id="A0A9P4L721"/>
<feature type="transmembrane region" description="Helical" evidence="2">
    <location>
        <begin position="50"/>
        <end position="67"/>
    </location>
</feature>
<evidence type="ECO:0000256" key="1">
    <source>
        <dbReference type="SAM" id="MobiDB-lite"/>
    </source>
</evidence>
<comment type="caution">
    <text evidence="3">The sequence shown here is derived from an EMBL/GenBank/DDBJ whole genome shotgun (WGS) entry which is preliminary data.</text>
</comment>
<keyword evidence="2" id="KW-1133">Transmembrane helix</keyword>